<dbReference type="InterPro" id="IPR047180">
    <property type="entry name" value="HoxX-like"/>
</dbReference>
<dbReference type="SUPFAM" id="SSF53328">
    <property type="entry name" value="Formyltransferase"/>
    <property type="match status" value="1"/>
</dbReference>
<gene>
    <name evidence="3" type="ORF">HII31_03573</name>
</gene>
<feature type="domain" description="Formyl transferase C-terminal" evidence="2">
    <location>
        <begin position="224"/>
        <end position="318"/>
    </location>
</feature>
<dbReference type="OrthoDB" id="5126881at2759"/>
<reference evidence="3" key="1">
    <citation type="submission" date="2020-04" db="EMBL/GenBank/DDBJ databases">
        <title>Draft genome resource of the tomato pathogen Pseudocercospora fuligena.</title>
        <authorList>
            <person name="Zaccaron A."/>
        </authorList>
    </citation>
    <scope>NUCLEOTIDE SEQUENCE</scope>
    <source>
        <strain evidence="3">PF001</strain>
    </source>
</reference>
<proteinExistence type="predicted"/>
<dbReference type="PANTHER" id="PTHR43388:SF1">
    <property type="entry name" value="HYDROGENASE MATURATION FACTOR HOXX"/>
    <property type="match status" value="1"/>
</dbReference>
<organism evidence="3 4">
    <name type="scientific">Pseudocercospora fuligena</name>
    <dbReference type="NCBI Taxonomy" id="685502"/>
    <lineage>
        <taxon>Eukaryota</taxon>
        <taxon>Fungi</taxon>
        <taxon>Dikarya</taxon>
        <taxon>Ascomycota</taxon>
        <taxon>Pezizomycotina</taxon>
        <taxon>Dothideomycetes</taxon>
        <taxon>Dothideomycetidae</taxon>
        <taxon>Mycosphaerellales</taxon>
        <taxon>Mycosphaerellaceae</taxon>
        <taxon>Pseudocercospora</taxon>
    </lineage>
</organism>
<dbReference type="Proteomes" id="UP000660729">
    <property type="component" value="Unassembled WGS sequence"/>
</dbReference>
<protein>
    <submittedName>
        <fullName evidence="3">Hydrogenase maturation factor HoxX</fullName>
    </submittedName>
</protein>
<dbReference type="GO" id="GO:0003677">
    <property type="term" value="F:DNA binding"/>
    <property type="evidence" value="ECO:0007669"/>
    <property type="project" value="UniProtKB-KW"/>
</dbReference>
<dbReference type="SUPFAM" id="SSF52096">
    <property type="entry name" value="ClpP/crotonase"/>
    <property type="match status" value="1"/>
</dbReference>
<dbReference type="Gene3D" id="3.90.226.10">
    <property type="entry name" value="2-enoyl-CoA Hydratase, Chain A, domain 1"/>
    <property type="match status" value="1"/>
</dbReference>
<keyword evidence="1" id="KW-0843">Virulence</keyword>
<dbReference type="InterPro" id="IPR029045">
    <property type="entry name" value="ClpP/crotonase-like_dom_sf"/>
</dbReference>
<dbReference type="Pfam" id="PF02911">
    <property type="entry name" value="Formyl_trans_C"/>
    <property type="match status" value="1"/>
</dbReference>
<evidence type="ECO:0000313" key="3">
    <source>
        <dbReference type="EMBL" id="KAF7195105.1"/>
    </source>
</evidence>
<comment type="caution">
    <text evidence="3">The sequence shown here is derived from an EMBL/GenBank/DDBJ whole genome shotgun (WGS) entry which is preliminary data.</text>
</comment>
<dbReference type="AlphaFoldDB" id="A0A8H6RNL0"/>
<name>A0A8H6RNL0_9PEZI</name>
<evidence type="ECO:0000259" key="2">
    <source>
        <dbReference type="Pfam" id="PF02911"/>
    </source>
</evidence>
<dbReference type="Pfam" id="PF00378">
    <property type="entry name" value="ECH_1"/>
    <property type="match status" value="1"/>
</dbReference>
<dbReference type="PANTHER" id="PTHR43388">
    <property type="entry name" value="HYDROGENASE MATURATION FACTOR HOXX"/>
    <property type="match status" value="1"/>
</dbReference>
<dbReference type="InterPro" id="IPR005793">
    <property type="entry name" value="Formyl_trans_C"/>
</dbReference>
<dbReference type="InterPro" id="IPR001753">
    <property type="entry name" value="Enoyl-CoA_hydra/iso"/>
</dbReference>
<evidence type="ECO:0000313" key="4">
    <source>
        <dbReference type="Proteomes" id="UP000660729"/>
    </source>
</evidence>
<dbReference type="CDD" id="cd08650">
    <property type="entry name" value="FMT_core_HypX_N"/>
    <property type="match status" value="1"/>
</dbReference>
<accession>A0A8H6RNL0</accession>
<dbReference type="InterPro" id="IPR036477">
    <property type="entry name" value="Formyl_transf_N_sf"/>
</dbReference>
<evidence type="ECO:0000256" key="1">
    <source>
        <dbReference type="ARBA" id="ARBA00023026"/>
    </source>
</evidence>
<dbReference type="EMBL" id="JABCIY010000043">
    <property type="protein sequence ID" value="KAF7195105.1"/>
    <property type="molecule type" value="Genomic_DNA"/>
</dbReference>
<sequence>MKILFLCTAHNSLSQRVYLALARSHDVTIEYALSEELMISAVALSVPDLVICPFLTTLVPKHIYENYLTLIIHPGPPGDVGPSALDWVLMGDDGTIDNPNDLLKKLDSQENPPGRTHWGVTVLQAIEEFDAGPVWAWEQFPINIDQPGLTKSELYRGPVTQAAVVATLAAISRILSAAASTAPNSLSTGSAIRPSLKADINYGRLSVGDHMPFQGGRLHHRPLLKAAQREINLSRHSAQQISRRIRCGDSQPGVLSSCFGPSLYLYGGQIDANTAARLPASLAKLPASILGIRKEAICLSTLDGKGIWITHIRRPKTKIDVALWPKVPAVSGLLELGILSADDVRSHNWTPPADFTSMPETFQEVWIEFEEDEDSKRTTAYVFFDFYNGAMSTDQCSHLIEAFDYVLTQKTQVQAVVLMGGSYFSNGIALNVIEAAADPALESWHDINRINDVVHYILHEFPSRGILTTAGMRGNAAAGGVALAAACDIVIAGSNIVLNPAYRAVGLYGSEYHTLSYYGRCGKTNGTKILRDMIPISPLQAQSIGLVDYVFPGTGEVLDDYIRTHIAYLMKPGILKRGMWKKNVDLSASALARARAHELGEMSLDFWSPRSMRYHSRRFDFVRKVKASQTPLRFAEHRRTFDETRRDEEETDNFDSVEYFRKIAEEKLVAGLRKKLADEVSQVIAAQGKKTAVRQEVVVHSIPEVPVVEVEKKLETVFSCYYKPPSEDLPTPPESPLSPNEIVDRVAVGCAL</sequence>
<dbReference type="Gene3D" id="3.40.50.12230">
    <property type="match status" value="1"/>
</dbReference>
<keyword evidence="4" id="KW-1185">Reference proteome</keyword>
<keyword evidence="3" id="KW-0371">Homeobox</keyword>